<proteinExistence type="predicted"/>
<dbReference type="Proteomes" id="UP000288805">
    <property type="component" value="Unassembled WGS sequence"/>
</dbReference>
<dbReference type="EMBL" id="QGNW01002600">
    <property type="protein sequence ID" value="RVW15467.1"/>
    <property type="molecule type" value="Genomic_DNA"/>
</dbReference>
<dbReference type="AlphaFoldDB" id="A0A438BX09"/>
<accession>A0A438BX09</accession>
<gene>
    <name evidence="1" type="ORF">CK203_094679</name>
</gene>
<evidence type="ECO:0000313" key="1">
    <source>
        <dbReference type="EMBL" id="RVW15467.1"/>
    </source>
</evidence>
<sequence length="113" mass="13166">MAAYFLNPRFQYRPRVGNNLDLLQAFHEVYAKLHPIAVDLNQFENEVREPVMEMIMEVMERILDNNTKVNIHRAHSFVKIISCIVHKMNTMTPEELVQVLEPLESCIGENIEG</sequence>
<evidence type="ECO:0000313" key="2">
    <source>
        <dbReference type="Proteomes" id="UP000288805"/>
    </source>
</evidence>
<protein>
    <submittedName>
        <fullName evidence="1">Uncharacterized protein</fullName>
    </submittedName>
</protein>
<comment type="caution">
    <text evidence="1">The sequence shown here is derived from an EMBL/GenBank/DDBJ whole genome shotgun (WGS) entry which is preliminary data.</text>
</comment>
<reference evidence="1 2" key="1">
    <citation type="journal article" date="2018" name="PLoS Genet.">
        <title>Population sequencing reveals clonal diversity and ancestral inbreeding in the grapevine cultivar Chardonnay.</title>
        <authorList>
            <person name="Roach M.J."/>
            <person name="Johnson D.L."/>
            <person name="Bohlmann J."/>
            <person name="van Vuuren H.J."/>
            <person name="Jones S.J."/>
            <person name="Pretorius I.S."/>
            <person name="Schmidt S.A."/>
            <person name="Borneman A.R."/>
        </authorList>
    </citation>
    <scope>NUCLEOTIDE SEQUENCE [LARGE SCALE GENOMIC DNA]</scope>
    <source>
        <strain evidence="2">cv. Chardonnay</strain>
        <tissue evidence="1">Leaf</tissue>
    </source>
</reference>
<name>A0A438BX09_VITVI</name>
<organism evidence="1 2">
    <name type="scientific">Vitis vinifera</name>
    <name type="common">Grape</name>
    <dbReference type="NCBI Taxonomy" id="29760"/>
    <lineage>
        <taxon>Eukaryota</taxon>
        <taxon>Viridiplantae</taxon>
        <taxon>Streptophyta</taxon>
        <taxon>Embryophyta</taxon>
        <taxon>Tracheophyta</taxon>
        <taxon>Spermatophyta</taxon>
        <taxon>Magnoliopsida</taxon>
        <taxon>eudicotyledons</taxon>
        <taxon>Gunneridae</taxon>
        <taxon>Pentapetalae</taxon>
        <taxon>rosids</taxon>
        <taxon>Vitales</taxon>
        <taxon>Vitaceae</taxon>
        <taxon>Viteae</taxon>
        <taxon>Vitis</taxon>
    </lineage>
</organism>